<dbReference type="AlphaFoldDB" id="A0A154WGU9"/>
<dbReference type="GO" id="GO:0016787">
    <property type="term" value="F:hydrolase activity"/>
    <property type="evidence" value="ECO:0007669"/>
    <property type="project" value="UniProtKB-KW"/>
</dbReference>
<gene>
    <name evidence="1" type="ORF">AUP43_04185</name>
</gene>
<evidence type="ECO:0000313" key="1">
    <source>
        <dbReference type="EMBL" id="KZD12764.1"/>
    </source>
</evidence>
<organism evidence="1 2">
    <name type="scientific">Oceanibaculum pacificum</name>
    <dbReference type="NCBI Taxonomy" id="580166"/>
    <lineage>
        <taxon>Bacteria</taxon>
        <taxon>Pseudomonadati</taxon>
        <taxon>Pseudomonadota</taxon>
        <taxon>Alphaproteobacteria</taxon>
        <taxon>Rhodospirillales</taxon>
        <taxon>Oceanibaculaceae</taxon>
        <taxon>Oceanibaculum</taxon>
    </lineage>
</organism>
<dbReference type="Pfam" id="PF05013">
    <property type="entry name" value="FGase"/>
    <property type="match status" value="1"/>
</dbReference>
<protein>
    <submittedName>
        <fullName evidence="1">N-formylglutamate amidohydrolase</fullName>
    </submittedName>
</protein>
<dbReference type="InterPro" id="IPR007709">
    <property type="entry name" value="N-FG_amidohydro"/>
</dbReference>
<dbReference type="Gene3D" id="3.40.630.40">
    <property type="entry name" value="Zn-dependent exopeptidases"/>
    <property type="match status" value="1"/>
</dbReference>
<comment type="caution">
    <text evidence="1">The sequence shown here is derived from an EMBL/GenBank/DDBJ whole genome shotgun (WGS) entry which is preliminary data.</text>
</comment>
<accession>A0A154WGU9</accession>
<reference evidence="1 2" key="1">
    <citation type="submission" date="2015-12" db="EMBL/GenBank/DDBJ databases">
        <title>Genome sequence of Oceanibaculum pacificum MCCC 1A02656.</title>
        <authorList>
            <person name="Lu L."/>
            <person name="Lai Q."/>
            <person name="Shao Z."/>
            <person name="Qian P."/>
        </authorList>
    </citation>
    <scope>NUCLEOTIDE SEQUENCE [LARGE SCALE GENOMIC DNA]</scope>
    <source>
        <strain evidence="1 2">MCCC 1A02656</strain>
    </source>
</reference>
<proteinExistence type="predicted"/>
<dbReference type="Proteomes" id="UP000076400">
    <property type="component" value="Unassembled WGS sequence"/>
</dbReference>
<dbReference type="STRING" id="580166.AUP43_04185"/>
<evidence type="ECO:0000313" key="2">
    <source>
        <dbReference type="Proteomes" id="UP000076400"/>
    </source>
</evidence>
<dbReference type="SUPFAM" id="SSF53187">
    <property type="entry name" value="Zn-dependent exopeptidases"/>
    <property type="match status" value="1"/>
</dbReference>
<name>A0A154WGU9_9PROT</name>
<keyword evidence="2" id="KW-1185">Reference proteome</keyword>
<sequence length="293" mass="32083">MSPPFEVLAPARQTLPLVFASPHSGRVYPASLLAASRLDPLALRKSEDCFVDEIFAAAPECGAPLIRAHFPRVYIDPNREPFELDPAMFSDALPDYVNIRSPRVASGLGTVARIVADGEPIYRDRLRFAEAARRIATCYRPYHATLARLLRETRQHFGFAILVDCHSMPSVGLPAARGGKPVRGGAAAGKVDTVLGDCFGTACSPAVTERCEALLQGFGYSVARNHPYAGGYTTRHYGRPRDGVHAIQIEINRALYMDERLYERSAHLPVLAAEMRQLILGMADLDLLQLAAE</sequence>
<keyword evidence="1" id="KW-0378">Hydrolase</keyword>
<dbReference type="EMBL" id="LPXN01000002">
    <property type="protein sequence ID" value="KZD12764.1"/>
    <property type="molecule type" value="Genomic_DNA"/>
</dbReference>